<dbReference type="STRING" id="52586.A0A0B1P3B0"/>
<dbReference type="SMART" id="SM00256">
    <property type="entry name" value="FBOX"/>
    <property type="match status" value="1"/>
</dbReference>
<protein>
    <submittedName>
        <fullName evidence="3">Putative f-box and domain protein</fullName>
    </submittedName>
</protein>
<evidence type="ECO:0000259" key="2">
    <source>
        <dbReference type="PROSITE" id="PS51184"/>
    </source>
</evidence>
<dbReference type="PANTHER" id="PTHR12480:SF21">
    <property type="entry name" value="JMJC DOMAIN-CONTAINING PROTEIN 8"/>
    <property type="match status" value="1"/>
</dbReference>
<proteinExistence type="predicted"/>
<dbReference type="AlphaFoldDB" id="A0A0B1P3B0"/>
<accession>A0A0B1P3B0</accession>
<reference evidence="3 4" key="1">
    <citation type="journal article" date="2014" name="BMC Genomics">
        <title>Adaptive genomic structural variation in the grape powdery mildew pathogen, Erysiphe necator.</title>
        <authorList>
            <person name="Jones L."/>
            <person name="Riaz S."/>
            <person name="Morales-Cruz A."/>
            <person name="Amrine K.C."/>
            <person name="McGuire B."/>
            <person name="Gubler W.D."/>
            <person name="Walker M.A."/>
            <person name="Cantu D."/>
        </authorList>
    </citation>
    <scope>NUCLEOTIDE SEQUENCE [LARGE SCALE GENOMIC DNA]</scope>
    <source>
        <strain evidence="4">c</strain>
    </source>
</reference>
<dbReference type="GO" id="GO:0005634">
    <property type="term" value="C:nucleus"/>
    <property type="evidence" value="ECO:0007669"/>
    <property type="project" value="TreeGrafter"/>
</dbReference>
<evidence type="ECO:0000313" key="3">
    <source>
        <dbReference type="EMBL" id="KHJ32758.1"/>
    </source>
</evidence>
<dbReference type="InterPro" id="IPR041667">
    <property type="entry name" value="Cupin_8"/>
</dbReference>
<name>A0A0B1P3B0_UNCNE</name>
<dbReference type="SUPFAM" id="SSF51197">
    <property type="entry name" value="Clavaminate synthase-like"/>
    <property type="match status" value="1"/>
</dbReference>
<dbReference type="GO" id="GO:0000987">
    <property type="term" value="F:cis-regulatory region sequence-specific DNA binding"/>
    <property type="evidence" value="ECO:0007669"/>
    <property type="project" value="TreeGrafter"/>
</dbReference>
<dbReference type="Pfam" id="PF13621">
    <property type="entry name" value="Cupin_8"/>
    <property type="match status" value="1"/>
</dbReference>
<dbReference type="InterPro" id="IPR001810">
    <property type="entry name" value="F-box_dom"/>
</dbReference>
<gene>
    <name evidence="3" type="ORF">EV44_g3014</name>
</gene>
<dbReference type="SMART" id="SM00558">
    <property type="entry name" value="JmjC"/>
    <property type="match status" value="1"/>
</dbReference>
<dbReference type="InterPro" id="IPR036047">
    <property type="entry name" value="F-box-like_dom_sf"/>
</dbReference>
<sequence length="498" mass="57758">MLRNISYEELSLALMEFSTIKNSRQNSKLSIDSSVLVEPIKLVPKHPLGIRPLGNQYLGSINAKFFAGWFQILPEDLIASLLENLDPISLLTLGSTCTYLHAFCRWDNLWRTIFTESQNSRDFSFDWLNTWRSTYLNLKSQVESKPRCDNVFSDILYRPFFCTHIPLETYTSNIPQKNQISRLSNLSVSEYSKTWGYKPFILTHHMKDWPIFKQWNIEYLLKHYHEVKFQAEGVNWRLSNYIAYMKNNCDESPLYLFDKEFYEKMNLITSESDTSSSYWTPQCFAEDLFSVFGDERPDFRWLIIGPRRSGSTYHKDPNATSAWNAVIKGSKYWIMFPSTSSIPAPPGVYVSEDESEVTSPLSIAEWLLGFHAEARRTHGCIEGVCGEGEILHIPSGWWHLVVNLETTIALTQNFVPYIQLPEVIHFLKNKANQVSGFKGDIKCPYSTFIEKMTKVHPDLLQSTQHILNTPYSKKRKLVSSAICREESEKFTFSFYNDE</sequence>
<dbReference type="HOGENOM" id="CLU_016785_1_2_1"/>
<dbReference type="PANTHER" id="PTHR12480">
    <property type="entry name" value="ARGININE DEMETHYLASE AND LYSYL-HYDROXYLASE JMJD"/>
    <property type="match status" value="1"/>
</dbReference>
<dbReference type="OMA" id="WPAYKNW"/>
<evidence type="ECO:0000313" key="4">
    <source>
        <dbReference type="Proteomes" id="UP000030854"/>
    </source>
</evidence>
<dbReference type="Gene3D" id="1.20.1280.50">
    <property type="match status" value="1"/>
</dbReference>
<comment type="caution">
    <text evidence="3">The sequence shown here is derived from an EMBL/GenBank/DDBJ whole genome shotgun (WGS) entry which is preliminary data.</text>
</comment>
<dbReference type="SUPFAM" id="SSF81383">
    <property type="entry name" value="F-box domain"/>
    <property type="match status" value="1"/>
</dbReference>
<dbReference type="EMBL" id="JNVN01001835">
    <property type="protein sequence ID" value="KHJ32758.1"/>
    <property type="molecule type" value="Genomic_DNA"/>
</dbReference>
<evidence type="ECO:0000259" key="1">
    <source>
        <dbReference type="PROSITE" id="PS50181"/>
    </source>
</evidence>
<dbReference type="InterPro" id="IPR050910">
    <property type="entry name" value="JMJD6_ArgDemeth/LysHydrox"/>
</dbReference>
<feature type="domain" description="JmjC" evidence="2">
    <location>
        <begin position="269"/>
        <end position="431"/>
    </location>
</feature>
<dbReference type="Pfam" id="PF12937">
    <property type="entry name" value="F-box-like"/>
    <property type="match status" value="1"/>
</dbReference>
<dbReference type="InterPro" id="IPR003347">
    <property type="entry name" value="JmjC_dom"/>
</dbReference>
<keyword evidence="4" id="KW-1185">Reference proteome</keyword>
<dbReference type="Gene3D" id="2.60.120.650">
    <property type="entry name" value="Cupin"/>
    <property type="match status" value="1"/>
</dbReference>
<dbReference type="Proteomes" id="UP000030854">
    <property type="component" value="Unassembled WGS sequence"/>
</dbReference>
<dbReference type="PROSITE" id="PS51184">
    <property type="entry name" value="JMJC"/>
    <property type="match status" value="1"/>
</dbReference>
<dbReference type="PROSITE" id="PS50181">
    <property type="entry name" value="FBOX"/>
    <property type="match status" value="1"/>
</dbReference>
<feature type="domain" description="F-box" evidence="1">
    <location>
        <begin position="67"/>
        <end position="113"/>
    </location>
</feature>
<organism evidence="3 4">
    <name type="scientific">Uncinula necator</name>
    <name type="common">Grape powdery mildew</name>
    <dbReference type="NCBI Taxonomy" id="52586"/>
    <lineage>
        <taxon>Eukaryota</taxon>
        <taxon>Fungi</taxon>
        <taxon>Dikarya</taxon>
        <taxon>Ascomycota</taxon>
        <taxon>Pezizomycotina</taxon>
        <taxon>Leotiomycetes</taxon>
        <taxon>Erysiphales</taxon>
        <taxon>Erysiphaceae</taxon>
        <taxon>Erysiphe</taxon>
    </lineage>
</organism>